<dbReference type="Proteomes" id="UP000006902">
    <property type="component" value="Chromosome"/>
</dbReference>
<dbReference type="Pfam" id="PF03382">
    <property type="entry name" value="DUF285"/>
    <property type="match status" value="1"/>
</dbReference>
<feature type="signal peptide" evidence="9">
    <location>
        <begin position="1"/>
        <end position="22"/>
    </location>
</feature>
<feature type="compositionally biased region" description="Basic and acidic residues" evidence="8">
    <location>
        <begin position="30"/>
        <end position="45"/>
    </location>
</feature>
<evidence type="ECO:0000256" key="4">
    <source>
        <dbReference type="ARBA" id="ARBA00022737"/>
    </source>
</evidence>
<evidence type="ECO:0000256" key="2">
    <source>
        <dbReference type="ARBA" id="ARBA00022475"/>
    </source>
</evidence>
<protein>
    <recommendedName>
        <fullName evidence="12">Lipoprotein</fullName>
    </recommendedName>
</protein>
<dbReference type="OrthoDB" id="395395at2"/>
<keyword evidence="4" id="KW-0677">Repeat</keyword>
<evidence type="ECO:0000313" key="10">
    <source>
        <dbReference type="EMBL" id="CBH40666.1"/>
    </source>
</evidence>
<keyword evidence="3 9" id="KW-0732">Signal</keyword>
<accession>D3VQS0</accession>
<evidence type="ECO:0000256" key="3">
    <source>
        <dbReference type="ARBA" id="ARBA00022729"/>
    </source>
</evidence>
<organism evidence="10 11">
    <name type="scientific">Mycoplasmopsis agalactiae</name>
    <name type="common">Mycoplasma agalactiae</name>
    <dbReference type="NCBI Taxonomy" id="2110"/>
    <lineage>
        <taxon>Bacteria</taxon>
        <taxon>Bacillati</taxon>
        <taxon>Mycoplasmatota</taxon>
        <taxon>Mycoplasmoidales</taxon>
        <taxon>Metamycoplasmataceae</taxon>
        <taxon>Mycoplasmopsis</taxon>
    </lineage>
</organism>
<dbReference type="eggNOG" id="ENOG5031Z3I">
    <property type="taxonomic scope" value="Bacteria"/>
</dbReference>
<gene>
    <name evidence="10" type="ordered locus">MAGa4540</name>
</gene>
<evidence type="ECO:0000256" key="6">
    <source>
        <dbReference type="ARBA" id="ARBA00023139"/>
    </source>
</evidence>
<feature type="compositionally biased region" description="Low complexity" evidence="8">
    <location>
        <begin position="110"/>
        <end position="128"/>
    </location>
</feature>
<evidence type="ECO:0000256" key="7">
    <source>
        <dbReference type="ARBA" id="ARBA00023288"/>
    </source>
</evidence>
<dbReference type="AlphaFoldDB" id="D3VQS0"/>
<dbReference type="EMBL" id="FP671138">
    <property type="protein sequence ID" value="CBH40666.1"/>
    <property type="molecule type" value="Genomic_DNA"/>
</dbReference>
<feature type="compositionally biased region" description="Polar residues" evidence="8">
    <location>
        <begin position="129"/>
        <end position="138"/>
    </location>
</feature>
<keyword evidence="7" id="KW-0449">Lipoprotein</keyword>
<evidence type="ECO:0000256" key="1">
    <source>
        <dbReference type="ARBA" id="ARBA00004193"/>
    </source>
</evidence>
<dbReference type="InterPro" id="IPR049890">
    <property type="entry name" value="VlpA-F-like_signal"/>
</dbReference>
<evidence type="ECO:0000256" key="9">
    <source>
        <dbReference type="SAM" id="SignalP"/>
    </source>
</evidence>
<evidence type="ECO:0000256" key="5">
    <source>
        <dbReference type="ARBA" id="ARBA00023136"/>
    </source>
</evidence>
<feature type="compositionally biased region" description="Low complexity" evidence="8">
    <location>
        <begin position="49"/>
        <end position="92"/>
    </location>
</feature>
<dbReference type="InterPro" id="IPR005046">
    <property type="entry name" value="DUF285"/>
</dbReference>
<reference evidence="11" key="1">
    <citation type="journal article" date="2010" name="BMC Genomics">
        <title>Comparative genomic and proteomic analyses of two Mycoplasma agalactiae strains: clues to the macro- and micro-events that are shaping mycoplasma diversity.</title>
        <authorList>
            <person name="Nouvel L.X."/>
            <person name="Sirand-Pugnet P."/>
            <person name="Marenda M.S."/>
            <person name="Sagne E."/>
            <person name="Barbe V."/>
            <person name="Mangenot S."/>
            <person name="Schenowitz C."/>
            <person name="Jacob D."/>
            <person name="Barre A."/>
            <person name="Claverol S."/>
            <person name="Blanchard A."/>
            <person name="Citti C."/>
        </authorList>
    </citation>
    <scope>NUCLEOTIDE SEQUENCE [LARGE SCALE GENOMIC DNA]</scope>
    <source>
        <strain evidence="11">5632</strain>
    </source>
</reference>
<keyword evidence="6" id="KW-0564">Palmitate</keyword>
<proteinExistence type="predicted"/>
<feature type="chain" id="PRO_5003051562" description="Lipoprotein" evidence="9">
    <location>
        <begin position="23"/>
        <end position="397"/>
    </location>
</feature>
<keyword evidence="5" id="KW-0472">Membrane</keyword>
<dbReference type="KEGG" id="mal:MAGa4540"/>
<sequence>MKKSKFLILGSLASLSAIPFVAARCGTSAKSEETNKSKLEKDKITGELTNNNDKNTNTNSNEGKNNIDTSNNDSSTETINNEMNNSSTPNNNGVQGDEPKAETQVAPETSESSSSSSNNNGGNYSVNNHPNGMSSDAPGSTPEVDAKLKKELEDVEKVKKIVNEHKDAFAAFHTQGDFLDQIAVYANDEGISNLKLQRESEKDKKLIVDNEGKENKNTIKLKIGSQDFEVKLGIVLESGVVTKYHLKDEPSKILSNHEKTPDGKWIVDKNWGYNMRDKLVVITQLGYHKDGNNFKLTTLGKKTIKVPRQLPLKVDSLSYSFYNLQSESIENIEKWDVNNIAKADGAFDGASKFSQDLSSWKLKKETSKKSIFKGASKMTQHLDNIAKSWGVKKEDLV</sequence>
<name>D3VQS0_MYCAA</name>
<dbReference type="GO" id="GO:0005886">
    <property type="term" value="C:plasma membrane"/>
    <property type="evidence" value="ECO:0007669"/>
    <property type="project" value="UniProtKB-SubCell"/>
</dbReference>
<dbReference type="NCBIfam" id="NF033817">
    <property type="entry name" value="Mplas_variab_LP"/>
    <property type="match status" value="1"/>
</dbReference>
<evidence type="ECO:0000256" key="8">
    <source>
        <dbReference type="SAM" id="MobiDB-lite"/>
    </source>
</evidence>
<evidence type="ECO:0008006" key="12">
    <source>
        <dbReference type="Google" id="ProtNLM"/>
    </source>
</evidence>
<dbReference type="RefSeq" id="WP_013022068.1">
    <property type="nucleotide sequence ID" value="NC_013948.1"/>
</dbReference>
<feature type="region of interest" description="Disordered" evidence="8">
    <location>
        <begin position="25"/>
        <end position="144"/>
    </location>
</feature>
<comment type="subcellular location">
    <subcellularLocation>
        <location evidence="1">Cell membrane</location>
        <topology evidence="1">Lipid-anchor</topology>
    </subcellularLocation>
</comment>
<evidence type="ECO:0000313" key="11">
    <source>
        <dbReference type="Proteomes" id="UP000006902"/>
    </source>
</evidence>
<keyword evidence="2" id="KW-1003">Cell membrane</keyword>